<proteinExistence type="inferred from homology"/>
<dbReference type="PIRSF" id="PIRSF005485">
    <property type="entry name" value="HrcA"/>
    <property type="match status" value="1"/>
</dbReference>
<evidence type="ECO:0000259" key="5">
    <source>
        <dbReference type="Pfam" id="PF01628"/>
    </source>
</evidence>
<evidence type="ECO:0000313" key="7">
    <source>
        <dbReference type="EMBL" id="AQX44878.1"/>
    </source>
</evidence>
<keyword evidence="2" id="KW-0805">Transcription regulation</keyword>
<protein>
    <submittedName>
        <fullName evidence="6">Negative regulator of class I heat shock protein</fullName>
    </submittedName>
</protein>
<dbReference type="Gene3D" id="1.10.10.10">
    <property type="entry name" value="Winged helix-like DNA-binding domain superfamily/Winged helix DNA-binding domain"/>
    <property type="match status" value="1"/>
</dbReference>
<keyword evidence="4" id="KW-0804">Transcription</keyword>
<keyword evidence="6" id="KW-0934">Plastid</keyword>
<organism evidence="6">
    <name type="scientific">Paulinella micropora</name>
    <dbReference type="NCBI Taxonomy" id="1928728"/>
    <lineage>
        <taxon>Eukaryota</taxon>
        <taxon>Sar</taxon>
        <taxon>Rhizaria</taxon>
        <taxon>Cercozoa</taxon>
        <taxon>Imbricatea</taxon>
        <taxon>Silicofilosea</taxon>
        <taxon>Euglyphida</taxon>
        <taxon>Paulinellidae</taxon>
        <taxon>Paulinella</taxon>
    </lineage>
</organism>
<keyword evidence="3 6" id="KW-0346">Stress response</keyword>
<dbReference type="Pfam" id="PF01628">
    <property type="entry name" value="HrcA"/>
    <property type="match status" value="1"/>
</dbReference>
<dbReference type="PANTHER" id="PTHR34824:SF1">
    <property type="entry name" value="HEAT-INDUCIBLE TRANSCRIPTION REPRESSOR HRCA"/>
    <property type="match status" value="1"/>
</dbReference>
<dbReference type="EMBL" id="KY124271">
    <property type="protein sequence ID" value="AQX44878.1"/>
    <property type="molecule type" value="Genomic_DNA"/>
</dbReference>
<dbReference type="AlphaFoldDB" id="A0A1L5YBP8"/>
<evidence type="ECO:0000256" key="4">
    <source>
        <dbReference type="ARBA" id="ARBA00023163"/>
    </source>
</evidence>
<sequence length="333" mass="36859">MYTLPYRQQQVLQATVRHYVDTMEPVGSQALVRRFDLPASSATIRSVMGALEERGLLTQPHTSAGRIPSQQGYRHFVNCLLPAPGTAVLHLEKELTSLSFKWIALDDLLRHLARRLADLTGLLSLITRPERPEPSLRAVRLVENNDRLLVLLIQSPTSVTHLNLRLPQDAATELEALEHWTSQQLEQSTRPFINWDALPPQLEISGMVLKEALRSHKDTQIVTHQGAIAMGLGGLLSQPEFRHSSALRPLLQLVEEQPNRVVVSQGRTINGGVWIGAEHPHPALEQCAVVQSSYYLGTEGVGQVALIGPMRMTYATAQGAVGAVARHLERLLN</sequence>
<dbReference type="InterPro" id="IPR036390">
    <property type="entry name" value="WH_DNA-bd_sf"/>
</dbReference>
<dbReference type="InterPro" id="IPR021153">
    <property type="entry name" value="HrcA_C"/>
</dbReference>
<dbReference type="GO" id="GO:0045892">
    <property type="term" value="P:negative regulation of DNA-templated transcription"/>
    <property type="evidence" value="ECO:0007669"/>
    <property type="project" value="TreeGrafter"/>
</dbReference>
<dbReference type="HAMAP" id="MF_00081">
    <property type="entry name" value="HrcA"/>
    <property type="match status" value="1"/>
</dbReference>
<evidence type="ECO:0000256" key="1">
    <source>
        <dbReference type="ARBA" id="ARBA00022491"/>
    </source>
</evidence>
<evidence type="ECO:0000256" key="2">
    <source>
        <dbReference type="ARBA" id="ARBA00023015"/>
    </source>
</evidence>
<dbReference type="Gene3D" id="3.30.450.40">
    <property type="match status" value="1"/>
</dbReference>
<dbReference type="PANTHER" id="PTHR34824">
    <property type="entry name" value="HEAT-INDUCIBLE TRANSCRIPTION REPRESSOR HRCA"/>
    <property type="match status" value="1"/>
</dbReference>
<dbReference type="SUPFAM" id="SSF46785">
    <property type="entry name" value="Winged helix' DNA-binding domain"/>
    <property type="match status" value="1"/>
</dbReference>
<keyword evidence="1" id="KW-0678">Repressor</keyword>
<dbReference type="EMBL" id="KX897545">
    <property type="protein sequence ID" value="APP88111.1"/>
    <property type="molecule type" value="Genomic_DNA"/>
</dbReference>
<gene>
    <name evidence="6" type="primary">hrcA</name>
    <name evidence="6" type="ORF">PCKR_324</name>
    <name evidence="7" type="ORF">PFK_324</name>
</gene>
<feature type="domain" description="Heat-inducible transcription repressor HrcA C-terminal" evidence="5">
    <location>
        <begin position="106"/>
        <end position="316"/>
    </location>
</feature>
<dbReference type="InterPro" id="IPR036388">
    <property type="entry name" value="WH-like_DNA-bd_sf"/>
</dbReference>
<name>A0A1L5YBP8_9EUKA</name>
<dbReference type="GO" id="GO:0003677">
    <property type="term" value="F:DNA binding"/>
    <property type="evidence" value="ECO:0007669"/>
    <property type="project" value="InterPro"/>
</dbReference>
<reference evidence="6" key="1">
    <citation type="journal article" date="2017" name="Protist">
        <title>Diversity of the Photosynthetic Paulinella Species, with the Description of Paulinella micropora sp. nov. and the Chromatophore Genome Sequence for strain KR01.</title>
        <authorList>
            <person name="Lhee D."/>
            <person name="Yang E.C."/>
            <person name="Kim J.I."/>
            <person name="Nakayama T."/>
            <person name="Zuccarello G."/>
            <person name="Andersen R.A."/>
            <person name="Yoon H.S."/>
        </authorList>
    </citation>
    <scope>NUCLEOTIDE SEQUENCE</scope>
    <source>
        <strain evidence="7">FK01</strain>
        <strain evidence="6">KR01</strain>
    </source>
</reference>
<geneLocation type="plastid" evidence="6"/>
<dbReference type="SUPFAM" id="SSF55781">
    <property type="entry name" value="GAF domain-like"/>
    <property type="match status" value="1"/>
</dbReference>
<dbReference type="InterPro" id="IPR029016">
    <property type="entry name" value="GAF-like_dom_sf"/>
</dbReference>
<evidence type="ECO:0000256" key="3">
    <source>
        <dbReference type="ARBA" id="ARBA00023016"/>
    </source>
</evidence>
<accession>A0A1L5YBP8</accession>
<evidence type="ECO:0000313" key="6">
    <source>
        <dbReference type="EMBL" id="APP88111.1"/>
    </source>
</evidence>
<dbReference type="InterPro" id="IPR002571">
    <property type="entry name" value="HrcA"/>
</dbReference>